<comment type="caution">
    <text evidence="1">The sequence shown here is derived from an EMBL/GenBank/DDBJ whole genome shotgun (WGS) entry which is preliminary data.</text>
</comment>
<sequence length="191" mass="21644">MANAPKGLFSSRICFFFSVNPLKYVQIHDVDGNLSPESQYARYLMSKCSTGRKPGIEERICKLEEALKKRPPKRKATDSLYLLVITITFDSIKAFAESAAGIFQVRLNHNLFSDHRAMESLKRRQSLVKDAPEPTGRWFSVHDSTIIIKEFASLLGIRSSDIKSIRKKENIIIKAFRLAEGDTQSLRSPLP</sequence>
<gene>
    <name evidence="1" type="ORF">DPMN_006481</name>
</gene>
<dbReference type="Proteomes" id="UP000828390">
    <property type="component" value="Unassembled WGS sequence"/>
</dbReference>
<evidence type="ECO:0000313" key="2">
    <source>
        <dbReference type="Proteomes" id="UP000828390"/>
    </source>
</evidence>
<protein>
    <submittedName>
        <fullName evidence="1">Uncharacterized protein</fullName>
    </submittedName>
</protein>
<evidence type="ECO:0000313" key="1">
    <source>
        <dbReference type="EMBL" id="KAH3882540.1"/>
    </source>
</evidence>
<dbReference type="EMBL" id="JAIWYP010000001">
    <property type="protein sequence ID" value="KAH3882540.1"/>
    <property type="molecule type" value="Genomic_DNA"/>
</dbReference>
<accession>A0A9D4RXF4</accession>
<name>A0A9D4RXF4_DREPO</name>
<reference evidence="1" key="2">
    <citation type="submission" date="2020-11" db="EMBL/GenBank/DDBJ databases">
        <authorList>
            <person name="McCartney M.A."/>
            <person name="Auch B."/>
            <person name="Kono T."/>
            <person name="Mallez S."/>
            <person name="Becker A."/>
            <person name="Gohl D.M."/>
            <person name="Silverstein K.A.T."/>
            <person name="Koren S."/>
            <person name="Bechman K.B."/>
            <person name="Herman A."/>
            <person name="Abrahante J.E."/>
            <person name="Garbe J."/>
        </authorList>
    </citation>
    <scope>NUCLEOTIDE SEQUENCE</scope>
    <source>
        <strain evidence="1">Duluth1</strain>
        <tissue evidence="1">Whole animal</tissue>
    </source>
</reference>
<reference evidence="1" key="1">
    <citation type="journal article" date="2019" name="bioRxiv">
        <title>The Genome of the Zebra Mussel, Dreissena polymorpha: A Resource for Invasive Species Research.</title>
        <authorList>
            <person name="McCartney M.A."/>
            <person name="Auch B."/>
            <person name="Kono T."/>
            <person name="Mallez S."/>
            <person name="Zhang Y."/>
            <person name="Obille A."/>
            <person name="Becker A."/>
            <person name="Abrahante J.E."/>
            <person name="Garbe J."/>
            <person name="Badalamenti J.P."/>
            <person name="Herman A."/>
            <person name="Mangelson H."/>
            <person name="Liachko I."/>
            <person name="Sullivan S."/>
            <person name="Sone E.D."/>
            <person name="Koren S."/>
            <person name="Silverstein K.A.T."/>
            <person name="Beckman K.B."/>
            <person name="Gohl D.M."/>
        </authorList>
    </citation>
    <scope>NUCLEOTIDE SEQUENCE</scope>
    <source>
        <strain evidence="1">Duluth1</strain>
        <tissue evidence="1">Whole animal</tissue>
    </source>
</reference>
<organism evidence="1 2">
    <name type="scientific">Dreissena polymorpha</name>
    <name type="common">Zebra mussel</name>
    <name type="synonym">Mytilus polymorpha</name>
    <dbReference type="NCBI Taxonomy" id="45954"/>
    <lineage>
        <taxon>Eukaryota</taxon>
        <taxon>Metazoa</taxon>
        <taxon>Spiralia</taxon>
        <taxon>Lophotrochozoa</taxon>
        <taxon>Mollusca</taxon>
        <taxon>Bivalvia</taxon>
        <taxon>Autobranchia</taxon>
        <taxon>Heteroconchia</taxon>
        <taxon>Euheterodonta</taxon>
        <taxon>Imparidentia</taxon>
        <taxon>Neoheterodontei</taxon>
        <taxon>Myida</taxon>
        <taxon>Dreissenoidea</taxon>
        <taxon>Dreissenidae</taxon>
        <taxon>Dreissena</taxon>
    </lineage>
</organism>
<proteinExistence type="predicted"/>
<dbReference type="AlphaFoldDB" id="A0A9D4RXF4"/>
<keyword evidence="2" id="KW-1185">Reference proteome</keyword>